<dbReference type="PROSITE" id="PS50237">
    <property type="entry name" value="HECT"/>
    <property type="match status" value="1"/>
</dbReference>
<dbReference type="InterPro" id="IPR002083">
    <property type="entry name" value="MATH/TRAF_dom"/>
</dbReference>
<dbReference type="PROSITE" id="PS50097">
    <property type="entry name" value="BTB"/>
    <property type="match status" value="2"/>
</dbReference>
<feature type="domain" description="HECT" evidence="4">
    <location>
        <begin position="107"/>
        <end position="151"/>
    </location>
</feature>
<keyword evidence="6" id="KW-1185">Reference proteome</keyword>
<evidence type="ECO:0008006" key="7">
    <source>
        <dbReference type="Google" id="ProtNLM"/>
    </source>
</evidence>
<evidence type="ECO:0000256" key="1">
    <source>
        <dbReference type="PROSITE-ProRule" id="PRU00104"/>
    </source>
</evidence>
<dbReference type="Gene3D" id="3.30.710.10">
    <property type="entry name" value="Potassium Channel Kv1.1, Chain A"/>
    <property type="match status" value="2"/>
</dbReference>
<dbReference type="InterPro" id="IPR011333">
    <property type="entry name" value="SKP1/BTB/POZ_sf"/>
</dbReference>
<dbReference type="CDD" id="cd18186">
    <property type="entry name" value="BTB_POZ_ZBTB_KLHL-like"/>
    <property type="match status" value="2"/>
</dbReference>
<feature type="domain" description="BTB" evidence="2">
    <location>
        <begin position="85"/>
        <end position="153"/>
    </location>
</feature>
<protein>
    <recommendedName>
        <fullName evidence="7">BTB domain-containing protein</fullName>
    </recommendedName>
</protein>
<evidence type="ECO:0000259" key="2">
    <source>
        <dbReference type="PROSITE" id="PS50097"/>
    </source>
</evidence>
<dbReference type="PROSITE" id="PS50144">
    <property type="entry name" value="MATH"/>
    <property type="match status" value="1"/>
</dbReference>
<dbReference type="AlphaFoldDB" id="A0AAN4Z6J3"/>
<sequence length="647" mass="73719">DVSAKFKLVGSGAEGNREVELKNTFHNGSTKAGIDDFIPWKDLIDMNKGFINDQGEISIEARFTLSDIVGISPVIDFTDSNDARHDITLIFDGGVKLYANKQTLAVHSPVFNAMFYGNFTEKDKKEIELKGVDREVFHEILKALYDPSYGFKEDMRLLESLLVIADRFDFKVVIESIEECVAVNCDKLSLAKTLLFVDQHDSFRFIKLHTNAFEFFFGRDSDISSSEEYHQLSDTAKSAYDQIRGMLPDYSSKFFPFWSRSNGACLKMKEADNLPEAKNLVASGCFPTVFDVNSEKGGVLSSTYVCHTHVDTPMDFGGLLWSIDAKNDLLKLADGSDREIIRLKLIANQDRPSKFEWTAEGIMETESTFLAKGGITLKDHEDPTYSLDLVDEKEEQIDPFSINPYPIKKQFSFSLDSTNRKGMTPIFCVITRTRDGVIGEEREEEGEGWKAPKILVKTRIHLTKVTGVRPKPHFDFTCADSSSDAILIVEEKELHVHTQYLSNISTVFRTMFEDNSTGIDNRYDLKGVAYQDCIHFLRWIYPSSVKNFDDDAMSRMAVMAKKFNVPFILDDIADVLRYMHCFEGLKMLLFFGFECKVEFCCNSYGTEYVDWKSIYREIENSPAYKAMDADATREMFEWICSKINVSH</sequence>
<dbReference type="PANTHER" id="PTHR47022:SF1">
    <property type="entry name" value="BTB AND MATH DOMAIN-CONTAINING PROTEIN 36-RELATED"/>
    <property type="match status" value="1"/>
</dbReference>
<dbReference type="Proteomes" id="UP001328107">
    <property type="component" value="Unassembled WGS sequence"/>
</dbReference>
<accession>A0AAN4Z6J3</accession>
<evidence type="ECO:0000259" key="4">
    <source>
        <dbReference type="PROSITE" id="PS50237"/>
    </source>
</evidence>
<feature type="domain" description="MATH" evidence="3">
    <location>
        <begin position="1"/>
        <end position="61"/>
    </location>
</feature>
<dbReference type="InterPro" id="IPR000210">
    <property type="entry name" value="BTB/POZ_dom"/>
</dbReference>
<gene>
    <name evidence="5" type="ORF">PMAYCL1PPCAC_05438</name>
</gene>
<feature type="non-terminal residue" evidence="5">
    <location>
        <position position="1"/>
    </location>
</feature>
<comment type="caution">
    <text evidence="5">The sequence shown here is derived from an EMBL/GenBank/DDBJ whole genome shotgun (WGS) entry which is preliminary data.</text>
</comment>
<dbReference type="Pfam" id="PF00651">
    <property type="entry name" value="BTB"/>
    <property type="match status" value="2"/>
</dbReference>
<dbReference type="GO" id="GO:0004842">
    <property type="term" value="F:ubiquitin-protein transferase activity"/>
    <property type="evidence" value="ECO:0007669"/>
    <property type="project" value="InterPro"/>
</dbReference>
<comment type="caution">
    <text evidence="1">Lacks conserved residue(s) required for the propagation of feature annotation.</text>
</comment>
<reference evidence="6" key="1">
    <citation type="submission" date="2022-10" db="EMBL/GenBank/DDBJ databases">
        <title>Genome assembly of Pristionchus species.</title>
        <authorList>
            <person name="Yoshida K."/>
            <person name="Sommer R.J."/>
        </authorList>
    </citation>
    <scope>NUCLEOTIDE SEQUENCE [LARGE SCALE GENOMIC DNA]</scope>
    <source>
        <strain evidence="6">RS5460</strain>
    </source>
</reference>
<evidence type="ECO:0000313" key="6">
    <source>
        <dbReference type="Proteomes" id="UP001328107"/>
    </source>
</evidence>
<name>A0AAN4Z6J3_9BILA</name>
<dbReference type="PANTHER" id="PTHR47022">
    <property type="entry name" value="BTB AND MATH DOMAIN-CONTAINING PROTEIN 36-RELATED"/>
    <property type="match status" value="1"/>
</dbReference>
<evidence type="ECO:0000313" key="5">
    <source>
        <dbReference type="EMBL" id="GMR35243.1"/>
    </source>
</evidence>
<dbReference type="SUPFAM" id="SSF54695">
    <property type="entry name" value="POZ domain"/>
    <property type="match status" value="2"/>
</dbReference>
<dbReference type="SMART" id="SM00225">
    <property type="entry name" value="BTB"/>
    <property type="match status" value="2"/>
</dbReference>
<evidence type="ECO:0000259" key="3">
    <source>
        <dbReference type="PROSITE" id="PS50144"/>
    </source>
</evidence>
<proteinExistence type="predicted"/>
<dbReference type="EMBL" id="BTRK01000002">
    <property type="protein sequence ID" value="GMR35243.1"/>
    <property type="molecule type" value="Genomic_DNA"/>
</dbReference>
<keyword evidence="1" id="KW-0833">Ubl conjugation pathway</keyword>
<dbReference type="InterPro" id="IPR000569">
    <property type="entry name" value="HECT_dom"/>
</dbReference>
<organism evidence="5 6">
    <name type="scientific">Pristionchus mayeri</name>
    <dbReference type="NCBI Taxonomy" id="1317129"/>
    <lineage>
        <taxon>Eukaryota</taxon>
        <taxon>Metazoa</taxon>
        <taxon>Ecdysozoa</taxon>
        <taxon>Nematoda</taxon>
        <taxon>Chromadorea</taxon>
        <taxon>Rhabditida</taxon>
        <taxon>Rhabditina</taxon>
        <taxon>Diplogasteromorpha</taxon>
        <taxon>Diplogasteroidea</taxon>
        <taxon>Neodiplogasteridae</taxon>
        <taxon>Pristionchus</taxon>
    </lineage>
</organism>
<feature type="domain" description="BTB" evidence="2">
    <location>
        <begin position="483"/>
        <end position="549"/>
    </location>
</feature>